<protein>
    <recommendedName>
        <fullName evidence="6">Pyrin domain-containing protein</fullName>
    </recommendedName>
</protein>
<evidence type="ECO:0000256" key="3">
    <source>
        <dbReference type="ARBA" id="ARBA00022614"/>
    </source>
</evidence>
<evidence type="ECO:0000256" key="4">
    <source>
        <dbReference type="ARBA" id="ARBA00022737"/>
    </source>
</evidence>
<dbReference type="RefSeq" id="XP_017539975.1">
    <property type="nucleotide sequence ID" value="XM_017684486.2"/>
</dbReference>
<keyword evidence="8" id="KW-1185">Reference proteome</keyword>
<dbReference type="Pfam" id="PF02758">
    <property type="entry name" value="PYRIN"/>
    <property type="match status" value="1"/>
</dbReference>
<evidence type="ECO:0000256" key="2">
    <source>
        <dbReference type="ARBA" id="ARBA00022490"/>
    </source>
</evidence>
<evidence type="ECO:0000313" key="8">
    <source>
        <dbReference type="Proteomes" id="UP001501920"/>
    </source>
</evidence>
<sequence length="772" mass="88817">MSADGNDSDLEVERIMERPPSSYGSMRSDDREDEDEELDDRPQPTAHVSLGPLTRPSVIRLTRSDSPETGITALTQGQQSSVHKEGAFISQQGREQQMLRGTEDTFEEYGLRDLRRRAEFQMRMEVTSMEPQQPPQNLHPPPEGVGLQSGVVHITLTLSFVFKAMQQSLSKLNPAELVWFKRSLCSQYKNKFELSQLEECDVLDVVDRLLERRSKGEAVHLTIRTLQDINKRPIADELETVCKRAVVQYHLRNSHIRRYYNLYEGTCRPGQQRFVSDVYAEPPMFIGGDWDINTEHEVHRPNFPSNQGTPIRASDIFRPMEGDMRVRTVLMTGVPAIGLTVAVQKFIMDWTDEHANQDLQFVFSLPGRELHLVKDTEQNFLEMLTSFYPETKNVDFLGNEDCPILFIIDALELCRQPLNFKGNPDISDLMEKACADALLTSLIKGTLLPHARIWITCHRVAASKIPFQYVSRFIDLKGFTDAKKDEYFTKRTKDPALGVRVLEHIKKSPALYNICQLPLLCWIVAFIYERRFHSPDYTEHLPAITTFYTQYMIVQTNRKIERYVGTGLEASRWKDKDKDFLTCMGKLALKMVLEERDVFYENEVSDLGLDLDDVTNRGGISTEVRRACGYTRGEQGLSFVHYSMQEFMAAMYTYVTFRVKGKNVFEQQIKNKVAKLMKDRPVVDLYKLAVDRALASRSGHLDMFLRFLFGFVTPGTEAHLRGYLLPQYHPPPKGMDDVVKYVNKKIKENASPERCRNLGWCLIELEEGKNQR</sequence>
<dbReference type="Pfam" id="PF05729">
    <property type="entry name" value="NACHT"/>
    <property type="match status" value="1"/>
</dbReference>
<name>A0AAR2L8H2_PYGNA</name>
<dbReference type="Gene3D" id="3.40.50.300">
    <property type="entry name" value="P-loop containing nucleotide triphosphate hydrolases"/>
    <property type="match status" value="1"/>
</dbReference>
<reference evidence="7 8" key="1">
    <citation type="submission" date="2020-10" db="EMBL/GenBank/DDBJ databases">
        <title>Pygocentrus nattereri (red-bellied piranha) genome, fPygNat1, primary haplotype.</title>
        <authorList>
            <person name="Myers G."/>
            <person name="Meyer A."/>
            <person name="Karagic N."/>
            <person name="Pippel M."/>
            <person name="Winkler S."/>
            <person name="Tracey A."/>
            <person name="Wood J."/>
            <person name="Formenti G."/>
            <person name="Howe K."/>
            <person name="Fedrigo O."/>
            <person name="Jarvis E.D."/>
        </authorList>
    </citation>
    <scope>NUCLEOTIDE SEQUENCE [LARGE SCALE GENOMIC DNA]</scope>
</reference>
<reference evidence="7" key="3">
    <citation type="submission" date="2025-09" db="UniProtKB">
        <authorList>
            <consortium name="Ensembl"/>
        </authorList>
    </citation>
    <scope>IDENTIFICATION</scope>
</reference>
<dbReference type="InterPro" id="IPR004020">
    <property type="entry name" value="DAPIN"/>
</dbReference>
<evidence type="ECO:0000256" key="1">
    <source>
        <dbReference type="ARBA" id="ARBA00004496"/>
    </source>
</evidence>
<dbReference type="SMART" id="SM01289">
    <property type="entry name" value="PYRIN"/>
    <property type="match status" value="1"/>
</dbReference>
<dbReference type="AlphaFoldDB" id="A0AAR2L8H2"/>
<feature type="domain" description="Pyrin" evidence="6">
    <location>
        <begin position="156"/>
        <end position="244"/>
    </location>
</feature>
<comment type="subcellular location">
    <subcellularLocation>
        <location evidence="1">Cytoplasm</location>
    </subcellularLocation>
</comment>
<feature type="compositionally biased region" description="Acidic residues" evidence="5">
    <location>
        <begin position="1"/>
        <end position="10"/>
    </location>
</feature>
<evidence type="ECO:0000313" key="7">
    <source>
        <dbReference type="Ensembl" id="ENSPNAP00000070994.1"/>
    </source>
</evidence>
<dbReference type="Proteomes" id="UP001501920">
    <property type="component" value="Chromosome 17"/>
</dbReference>
<keyword evidence="4" id="KW-0677">Repeat</keyword>
<dbReference type="SMART" id="SM01288">
    <property type="entry name" value="FISNA"/>
    <property type="match status" value="1"/>
</dbReference>
<dbReference type="SUPFAM" id="SSF47986">
    <property type="entry name" value="DEATH domain"/>
    <property type="match status" value="1"/>
</dbReference>
<keyword evidence="3" id="KW-0433">Leucine-rich repeat</keyword>
<proteinExistence type="predicted"/>
<dbReference type="InterPro" id="IPR051261">
    <property type="entry name" value="NLR"/>
</dbReference>
<dbReference type="Ensembl" id="ENSPNAT00000079450.1">
    <property type="protein sequence ID" value="ENSPNAP00000070994.1"/>
    <property type="gene ID" value="ENSPNAG00000032970.1"/>
</dbReference>
<dbReference type="Pfam" id="PF17776">
    <property type="entry name" value="NLRC4_HD2"/>
    <property type="match status" value="1"/>
</dbReference>
<dbReference type="GeneID" id="108412464"/>
<dbReference type="InterPro" id="IPR007111">
    <property type="entry name" value="NACHT_NTPase"/>
</dbReference>
<feature type="region of interest" description="Disordered" evidence="5">
    <location>
        <begin position="1"/>
        <end position="83"/>
    </location>
</feature>
<dbReference type="InterPro" id="IPR011029">
    <property type="entry name" value="DEATH-like_dom_sf"/>
</dbReference>
<keyword evidence="2" id="KW-0963">Cytoplasm</keyword>
<dbReference type="Gene3D" id="1.10.533.10">
    <property type="entry name" value="Death Domain, Fas"/>
    <property type="match status" value="1"/>
</dbReference>
<dbReference type="InterPro" id="IPR029495">
    <property type="entry name" value="NACHT-assoc"/>
</dbReference>
<dbReference type="PROSITE" id="PS50824">
    <property type="entry name" value="DAPIN"/>
    <property type="match status" value="1"/>
</dbReference>
<dbReference type="GeneTree" id="ENSGT01150000286911"/>
<accession>A0AAR2L8H2</accession>
<dbReference type="InterPro" id="IPR041267">
    <property type="entry name" value="NLRP_HD2"/>
</dbReference>
<feature type="compositionally biased region" description="Polar residues" evidence="5">
    <location>
        <begin position="67"/>
        <end position="81"/>
    </location>
</feature>
<dbReference type="CTD" id="100538217"/>
<evidence type="ECO:0000256" key="5">
    <source>
        <dbReference type="SAM" id="MobiDB-lite"/>
    </source>
</evidence>
<dbReference type="PANTHER" id="PTHR24106">
    <property type="entry name" value="NACHT, LRR AND CARD DOMAINS-CONTAINING"/>
    <property type="match status" value="1"/>
</dbReference>
<reference evidence="7" key="2">
    <citation type="submission" date="2025-08" db="UniProtKB">
        <authorList>
            <consortium name="Ensembl"/>
        </authorList>
    </citation>
    <scope>IDENTIFICATION</scope>
</reference>
<organism evidence="7 8">
    <name type="scientific">Pygocentrus nattereri</name>
    <name type="common">Red-bellied piranha</name>
    <dbReference type="NCBI Taxonomy" id="42514"/>
    <lineage>
        <taxon>Eukaryota</taxon>
        <taxon>Metazoa</taxon>
        <taxon>Chordata</taxon>
        <taxon>Craniata</taxon>
        <taxon>Vertebrata</taxon>
        <taxon>Euteleostomi</taxon>
        <taxon>Actinopterygii</taxon>
        <taxon>Neopterygii</taxon>
        <taxon>Teleostei</taxon>
        <taxon>Ostariophysi</taxon>
        <taxon>Characiformes</taxon>
        <taxon>Characoidei</taxon>
        <taxon>Pygocentrus</taxon>
    </lineage>
</organism>
<dbReference type="InterPro" id="IPR027417">
    <property type="entry name" value="P-loop_NTPase"/>
</dbReference>
<evidence type="ECO:0000259" key="6">
    <source>
        <dbReference type="PROSITE" id="PS50824"/>
    </source>
</evidence>
<dbReference type="GO" id="GO:0005737">
    <property type="term" value="C:cytoplasm"/>
    <property type="evidence" value="ECO:0007669"/>
    <property type="project" value="UniProtKB-SubCell"/>
</dbReference>